<keyword evidence="14" id="KW-1185">Reference proteome</keyword>
<evidence type="ECO:0000256" key="6">
    <source>
        <dbReference type="ARBA" id="ARBA00022741"/>
    </source>
</evidence>
<dbReference type="PROSITE" id="PS50011">
    <property type="entry name" value="PROTEIN_KINASE_DOM"/>
    <property type="match status" value="1"/>
</dbReference>
<dbReference type="PROSITE" id="PS00108">
    <property type="entry name" value="PROTEIN_KINASE_ST"/>
    <property type="match status" value="1"/>
</dbReference>
<evidence type="ECO:0000256" key="3">
    <source>
        <dbReference type="ARBA" id="ARBA00022679"/>
    </source>
</evidence>
<keyword evidence="8" id="KW-0067">ATP-binding</keyword>
<dbReference type="Proteomes" id="UP001604277">
    <property type="component" value="Unassembled WGS sequence"/>
</dbReference>
<reference evidence="14" key="1">
    <citation type="submission" date="2024-07" db="EMBL/GenBank/DDBJ databases">
        <title>Two chromosome-level genome assemblies of Korean endemic species Abeliophyllum distichum and Forsythia ovata (Oleaceae).</title>
        <authorList>
            <person name="Jang H."/>
        </authorList>
    </citation>
    <scope>NUCLEOTIDE SEQUENCE [LARGE SCALE GENOMIC DNA]</scope>
</reference>
<dbReference type="InterPro" id="IPR011009">
    <property type="entry name" value="Kinase-like_dom_sf"/>
</dbReference>
<keyword evidence="6" id="KW-0547">Nucleotide-binding</keyword>
<dbReference type="GO" id="GO:0004674">
    <property type="term" value="F:protein serine/threonine kinase activity"/>
    <property type="evidence" value="ECO:0007669"/>
    <property type="project" value="UniProtKB-KW"/>
</dbReference>
<evidence type="ECO:0000256" key="2">
    <source>
        <dbReference type="ARBA" id="ARBA00022527"/>
    </source>
</evidence>
<evidence type="ECO:0000256" key="7">
    <source>
        <dbReference type="ARBA" id="ARBA00022777"/>
    </source>
</evidence>
<keyword evidence="11" id="KW-0325">Glycoprotein</keyword>
<comment type="subcellular location">
    <subcellularLocation>
        <location evidence="1">Membrane</location>
        <topology evidence="1">Single-pass type I membrane protein</topology>
    </subcellularLocation>
</comment>
<dbReference type="InterPro" id="IPR008271">
    <property type="entry name" value="Ser/Thr_kinase_AS"/>
</dbReference>
<evidence type="ECO:0000256" key="9">
    <source>
        <dbReference type="ARBA" id="ARBA00022989"/>
    </source>
</evidence>
<evidence type="ECO:0000256" key="1">
    <source>
        <dbReference type="ARBA" id="ARBA00004479"/>
    </source>
</evidence>
<keyword evidence="2" id="KW-0723">Serine/threonine-protein kinase</keyword>
<evidence type="ECO:0000259" key="12">
    <source>
        <dbReference type="PROSITE" id="PS50011"/>
    </source>
</evidence>
<dbReference type="PANTHER" id="PTHR27009">
    <property type="entry name" value="RUST RESISTANCE KINASE LR10-RELATED"/>
    <property type="match status" value="1"/>
</dbReference>
<sequence>MYNVTYVPLNVFTGQHEEYNIHLSLHWSKPSCENCESKGKYCRLKNNGTESETECFRSKRQGQGRYGTVYKGKLSSQILVVVKVLKIFKGNSEEFINEVGTIGRIYHVNVVRLVGYCADGYRRALVYEFLPNDSLEKFISSGNQSRTLGWEKLQQIAIGIAKGLDYLHQGCNQRILHFDIKPHNILLDHYFSPKVSDFVLAKLCSKDQSVVSMTAARGTISYIAPEVFWRNYGNVSYKADVYSFGMLLIDIVGGRKNVRVAEQDSSQVYFPEWMYNQLDKGEEIEIGIEKDEDSKILKKVTIVGLWCIQWNPADRPSMKLVIQMLGVGKVPIMLPNPFVSMKSTNSNATSHEII</sequence>
<dbReference type="InterPro" id="IPR000719">
    <property type="entry name" value="Prot_kinase_dom"/>
</dbReference>
<name>A0ABD1X5K3_9LAMI</name>
<evidence type="ECO:0000256" key="4">
    <source>
        <dbReference type="ARBA" id="ARBA00022692"/>
    </source>
</evidence>
<gene>
    <name evidence="13" type="ORF">Fot_00962</name>
</gene>
<evidence type="ECO:0000256" key="10">
    <source>
        <dbReference type="ARBA" id="ARBA00023136"/>
    </source>
</evidence>
<keyword evidence="4" id="KW-0812">Transmembrane</keyword>
<keyword evidence="10" id="KW-0472">Membrane</keyword>
<comment type="caution">
    <text evidence="13">The sequence shown here is derived from an EMBL/GenBank/DDBJ whole genome shotgun (WGS) entry which is preliminary data.</text>
</comment>
<organism evidence="13 14">
    <name type="scientific">Forsythia ovata</name>
    <dbReference type="NCBI Taxonomy" id="205694"/>
    <lineage>
        <taxon>Eukaryota</taxon>
        <taxon>Viridiplantae</taxon>
        <taxon>Streptophyta</taxon>
        <taxon>Embryophyta</taxon>
        <taxon>Tracheophyta</taxon>
        <taxon>Spermatophyta</taxon>
        <taxon>Magnoliopsida</taxon>
        <taxon>eudicotyledons</taxon>
        <taxon>Gunneridae</taxon>
        <taxon>Pentapetalae</taxon>
        <taxon>asterids</taxon>
        <taxon>lamiids</taxon>
        <taxon>Lamiales</taxon>
        <taxon>Oleaceae</taxon>
        <taxon>Forsythieae</taxon>
        <taxon>Forsythia</taxon>
    </lineage>
</organism>
<proteinExistence type="predicted"/>
<dbReference type="InterPro" id="IPR045874">
    <property type="entry name" value="LRK10/LRL21-25-like"/>
</dbReference>
<dbReference type="EMBL" id="JBFOLJ010000001">
    <property type="protein sequence ID" value="KAL2556223.1"/>
    <property type="molecule type" value="Genomic_DNA"/>
</dbReference>
<dbReference type="FunFam" id="1.10.510.10:FF:000590">
    <property type="entry name" value="PR5-like receptor kinase"/>
    <property type="match status" value="1"/>
</dbReference>
<dbReference type="Gene3D" id="1.10.510.10">
    <property type="entry name" value="Transferase(Phosphotransferase) domain 1"/>
    <property type="match status" value="1"/>
</dbReference>
<accession>A0ABD1X5K3</accession>
<keyword evidence="5" id="KW-0732">Signal</keyword>
<dbReference type="GO" id="GO:0005524">
    <property type="term" value="F:ATP binding"/>
    <property type="evidence" value="ECO:0007669"/>
    <property type="project" value="UniProtKB-KW"/>
</dbReference>
<evidence type="ECO:0000256" key="8">
    <source>
        <dbReference type="ARBA" id="ARBA00022840"/>
    </source>
</evidence>
<dbReference type="AlphaFoldDB" id="A0ABD1X5K3"/>
<keyword evidence="7 13" id="KW-0418">Kinase</keyword>
<feature type="domain" description="Protein kinase" evidence="12">
    <location>
        <begin position="55"/>
        <end position="339"/>
    </location>
</feature>
<keyword evidence="9" id="KW-1133">Transmembrane helix</keyword>
<keyword evidence="3" id="KW-0808">Transferase</keyword>
<dbReference type="SUPFAM" id="SSF56112">
    <property type="entry name" value="Protein kinase-like (PK-like)"/>
    <property type="match status" value="1"/>
</dbReference>
<evidence type="ECO:0000313" key="14">
    <source>
        <dbReference type="Proteomes" id="UP001604277"/>
    </source>
</evidence>
<dbReference type="GO" id="GO:0016020">
    <property type="term" value="C:membrane"/>
    <property type="evidence" value="ECO:0007669"/>
    <property type="project" value="UniProtKB-SubCell"/>
</dbReference>
<dbReference type="Gene3D" id="3.30.200.20">
    <property type="entry name" value="Phosphorylase Kinase, domain 1"/>
    <property type="match status" value="1"/>
</dbReference>
<evidence type="ECO:0000313" key="13">
    <source>
        <dbReference type="EMBL" id="KAL2556223.1"/>
    </source>
</evidence>
<evidence type="ECO:0000256" key="11">
    <source>
        <dbReference type="ARBA" id="ARBA00023180"/>
    </source>
</evidence>
<dbReference type="Pfam" id="PF00069">
    <property type="entry name" value="Pkinase"/>
    <property type="match status" value="1"/>
</dbReference>
<protein>
    <submittedName>
        <fullName evidence="13">Protein kinase superfamily protein</fullName>
    </submittedName>
</protein>
<evidence type="ECO:0000256" key="5">
    <source>
        <dbReference type="ARBA" id="ARBA00022729"/>
    </source>
</evidence>
<dbReference type="SMART" id="SM00220">
    <property type="entry name" value="S_TKc"/>
    <property type="match status" value="1"/>
</dbReference>